<dbReference type="PROSITE" id="PS00678">
    <property type="entry name" value="WD_REPEATS_1"/>
    <property type="match status" value="2"/>
</dbReference>
<dbReference type="Gene3D" id="2.130.10.10">
    <property type="entry name" value="YVTN repeat-like/Quinoprotein amine dehydrogenase"/>
    <property type="match status" value="2"/>
</dbReference>
<dbReference type="SMART" id="SM00320">
    <property type="entry name" value="WD40"/>
    <property type="match status" value="7"/>
</dbReference>
<dbReference type="InterPro" id="IPR020472">
    <property type="entry name" value="WD40_PAC1"/>
</dbReference>
<keyword evidence="9" id="KW-1185">Reference proteome</keyword>
<feature type="region of interest" description="Disordered" evidence="7">
    <location>
        <begin position="452"/>
        <end position="491"/>
    </location>
</feature>
<protein>
    <submittedName>
        <fullName evidence="8">Hsp70 family protein</fullName>
    </submittedName>
</protein>
<dbReference type="CDD" id="cd00200">
    <property type="entry name" value="WD40"/>
    <property type="match status" value="1"/>
</dbReference>
<evidence type="ECO:0000256" key="6">
    <source>
        <dbReference type="PROSITE-ProRule" id="PRU00221"/>
    </source>
</evidence>
<dbReference type="GO" id="GO:0005524">
    <property type="term" value="F:ATP binding"/>
    <property type="evidence" value="ECO:0007669"/>
    <property type="project" value="UniProtKB-KW"/>
</dbReference>
<keyword evidence="5" id="KW-0143">Chaperone</keyword>
<feature type="repeat" description="WD" evidence="6">
    <location>
        <begin position="756"/>
        <end position="797"/>
    </location>
</feature>
<dbReference type="InterPro" id="IPR013126">
    <property type="entry name" value="Hsp_70_fam"/>
</dbReference>
<gene>
    <name evidence="8" type="ORF">Daura_11530</name>
</gene>
<feature type="repeat" description="WD" evidence="6">
    <location>
        <begin position="531"/>
        <end position="572"/>
    </location>
</feature>
<dbReference type="SUPFAM" id="SSF53067">
    <property type="entry name" value="Actin-like ATPase domain"/>
    <property type="match status" value="2"/>
</dbReference>
<dbReference type="InterPro" id="IPR043129">
    <property type="entry name" value="ATPase_NBD"/>
</dbReference>
<organism evidence="8 9">
    <name type="scientific">Dactylosporangium aurantiacum</name>
    <dbReference type="NCBI Taxonomy" id="35754"/>
    <lineage>
        <taxon>Bacteria</taxon>
        <taxon>Bacillati</taxon>
        <taxon>Actinomycetota</taxon>
        <taxon>Actinomycetes</taxon>
        <taxon>Micromonosporales</taxon>
        <taxon>Micromonosporaceae</taxon>
        <taxon>Dactylosporangium</taxon>
    </lineage>
</organism>
<dbReference type="InterPro" id="IPR019775">
    <property type="entry name" value="WD40_repeat_CS"/>
</dbReference>
<dbReference type="AlphaFoldDB" id="A0A9Q9MJA8"/>
<dbReference type="PRINTS" id="PR00301">
    <property type="entry name" value="HEATSHOCK70"/>
</dbReference>
<feature type="compositionally biased region" description="Pro residues" evidence="7">
    <location>
        <begin position="452"/>
        <end position="482"/>
    </location>
</feature>
<dbReference type="PRINTS" id="PR00320">
    <property type="entry name" value="GPROTEINBRPT"/>
</dbReference>
<feature type="repeat" description="WD" evidence="6">
    <location>
        <begin position="580"/>
        <end position="614"/>
    </location>
</feature>
<keyword evidence="4" id="KW-0067">ATP-binding</keyword>
<dbReference type="PANTHER" id="PTHR19879">
    <property type="entry name" value="TRANSCRIPTION INITIATION FACTOR TFIID"/>
    <property type="match status" value="1"/>
</dbReference>
<dbReference type="InterPro" id="IPR036322">
    <property type="entry name" value="WD40_repeat_dom_sf"/>
</dbReference>
<evidence type="ECO:0000256" key="5">
    <source>
        <dbReference type="ARBA" id="ARBA00023186"/>
    </source>
</evidence>
<name>A0A9Q9MJA8_9ACTN</name>
<evidence type="ECO:0000256" key="1">
    <source>
        <dbReference type="ARBA" id="ARBA00022574"/>
    </source>
</evidence>
<dbReference type="PROSITE" id="PS50082">
    <property type="entry name" value="WD_REPEATS_2"/>
    <property type="match status" value="5"/>
</dbReference>
<dbReference type="Proteomes" id="UP001058003">
    <property type="component" value="Chromosome"/>
</dbReference>
<feature type="repeat" description="WD" evidence="6">
    <location>
        <begin position="711"/>
        <end position="752"/>
    </location>
</feature>
<dbReference type="Pfam" id="PF00400">
    <property type="entry name" value="WD40"/>
    <property type="match status" value="5"/>
</dbReference>
<dbReference type="SUPFAM" id="SSF50978">
    <property type="entry name" value="WD40 repeat-like"/>
    <property type="match status" value="1"/>
</dbReference>
<keyword evidence="1 6" id="KW-0853">WD repeat</keyword>
<dbReference type="EMBL" id="CP073767">
    <property type="protein sequence ID" value="UWZ56740.1"/>
    <property type="molecule type" value="Genomic_DNA"/>
</dbReference>
<proteinExistence type="predicted"/>
<evidence type="ECO:0000256" key="3">
    <source>
        <dbReference type="ARBA" id="ARBA00022741"/>
    </source>
</evidence>
<evidence type="ECO:0000313" key="9">
    <source>
        <dbReference type="Proteomes" id="UP001058003"/>
    </source>
</evidence>
<dbReference type="GO" id="GO:0140662">
    <property type="term" value="F:ATP-dependent protein folding chaperone"/>
    <property type="evidence" value="ECO:0007669"/>
    <property type="project" value="InterPro"/>
</dbReference>
<evidence type="ECO:0000256" key="2">
    <source>
        <dbReference type="ARBA" id="ARBA00022737"/>
    </source>
</evidence>
<dbReference type="Pfam" id="PF00012">
    <property type="entry name" value="HSP70"/>
    <property type="match status" value="1"/>
</dbReference>
<dbReference type="InterPro" id="IPR001680">
    <property type="entry name" value="WD40_rpt"/>
</dbReference>
<dbReference type="InterPro" id="IPR015943">
    <property type="entry name" value="WD40/YVTN_repeat-like_dom_sf"/>
</dbReference>
<feature type="repeat" description="WD" evidence="6">
    <location>
        <begin position="621"/>
        <end position="662"/>
    </location>
</feature>
<dbReference type="PROSITE" id="PS50294">
    <property type="entry name" value="WD_REPEATS_REGION"/>
    <property type="match status" value="3"/>
</dbReference>
<accession>A0A9Q9MJA8</accession>
<dbReference type="Gene3D" id="3.90.640.10">
    <property type="entry name" value="Actin, Chain A, domain 4"/>
    <property type="match status" value="1"/>
</dbReference>
<evidence type="ECO:0000313" key="8">
    <source>
        <dbReference type="EMBL" id="UWZ56740.1"/>
    </source>
</evidence>
<dbReference type="Gene3D" id="3.30.420.40">
    <property type="match status" value="2"/>
</dbReference>
<dbReference type="PANTHER" id="PTHR19879:SF9">
    <property type="entry name" value="TRANSCRIPTION INITIATION FACTOR TFIID SUBUNIT 5"/>
    <property type="match status" value="1"/>
</dbReference>
<dbReference type="KEGG" id="daur:Daura_11530"/>
<sequence>MTYRLGIDLGTSNTVAVLAGPDGRAKNLLFDASPLLSSAVFGAATGELLTGQDAERAATAYPAGLEANPKRRIDDGTAWLGEREHAVVDLLAAVLGRVAAEARRVAGRTPETVVLTHPAAWATARLGLLSAAAARAGLGVVDLVAEPVAAAAWFAVAQQLPEGRCLAVYDLGAGTFDVSVVRRTAGGFEVVAADGLTDVGGLDLDAAVVDHARALTAGAAGAAEAWGRLDWPQTARDQQARRTLWLGARAAKEQLTRHTTADLHLPLLDAGLHLTRDEFERAARPYLERTTALTVDVLRRAGVAPERVAGVFLVGGSSRIPLASTLLHRTLRISPTVVDQPELVVAEGSILAAGLTSGPVAAPGAPVSGSPVSAAPVSGVPVSGAPVPVLSVPAPRAAAEAVSASSPAAPVSPGPFTVPAAAPVSPPVGPPAAPPVGPPAAPPVGPPAAPPVGPPAAPPVGPPAAPPVGPPAAPVSPVPGPAASPTETRRSRRSLTRILAGGLAVVLVVFAAVYTVTRLGEEQWAKVAVTLRGHTGPVNAAVYSHTGHLLATGGSDATVRLWNTDTNQPVGEPMRATAPVHALAFSADDQILASAGADGRVQLWSTATARYRPIDDGSGGLAPPAEPIRGLVFTEDGNRILAAGGEGTVQIWSVDTGRLTRSLFAGEAAGPTKAVVLDPSDQTVLAFAGGDRIVRSWNMNSPGTVPTTVDAADHGAVVSSLAFSTNGRLLATGGDDHRILLWDASNWLTLASPRVLKGHTGRVTSVAFDAPGGRLVSGGEDGTVRLWTVSTGAHLGAPLKPPGGGNVAAVTFNPGNGVAFATAGAGGDVLIWAISKP</sequence>
<dbReference type="RefSeq" id="WP_052387191.1">
    <property type="nucleotide sequence ID" value="NZ_CP073767.1"/>
</dbReference>
<keyword evidence="3" id="KW-0547">Nucleotide-binding</keyword>
<evidence type="ECO:0000256" key="4">
    <source>
        <dbReference type="ARBA" id="ARBA00022840"/>
    </source>
</evidence>
<reference evidence="8" key="1">
    <citation type="submission" date="2021-04" db="EMBL/GenBank/DDBJ databases">
        <title>Dactylosporangium aurantiacum NRRL B-8018 full assembly.</title>
        <authorList>
            <person name="Hartkoorn R.C."/>
            <person name="Beaudoing E."/>
            <person name="Hot D."/>
        </authorList>
    </citation>
    <scope>NUCLEOTIDE SEQUENCE</scope>
    <source>
        <strain evidence="8">NRRL B-8018</strain>
    </source>
</reference>
<keyword evidence="2" id="KW-0677">Repeat</keyword>
<evidence type="ECO:0000256" key="7">
    <source>
        <dbReference type="SAM" id="MobiDB-lite"/>
    </source>
</evidence>